<evidence type="ECO:0000256" key="4">
    <source>
        <dbReference type="ARBA" id="ARBA00022989"/>
    </source>
</evidence>
<sequence length="545" mass="58648">MAAPETTTPSQVVTGNDRSEKPEIDEHEHTSDKQAAASAIPVDLDDGKSIWQIVKENPRVIAYAVMANTGSLLFGYDILVTGACVALPAFSISFGSQFNGDLILPAKWQSLWTAFVQFGIMLGAFVNGFVQDKFGRRLAYILGGTITAIGTVLAYTSADIASLEGRRLAFFFSKIIIGTGMGMLMSACQTYVSEIAPPRLRGALLGFFAFCIGVGQMIAVTLVFTRVAIINTSAFKLPFAVAWGFSGLAIITAFVIPESPTYLITKGKRAAAEKAYIRLHGSTADISAGLNILQSTIDHERATAATTESATYADCFKGTDARRTWIIVLITTMQHFLGVSLLSNANYFLIMAGMSPSKSLQITQIGIGLQIACTYTSFFTMSLLGRRFLTLASTAAVGIVFLTMGVAGFYQRDTKALTYVGASLLLVGCITALGLGSVWPVVANEVSSSRLRAKSSGIGFLVNAFGGGVFTIAVPYLFNADAANLGAKIGFVFAGFCLLGFILVWFIIPETKSKTYEELDYLFDIRAKTRAFKKPIDRAEFELRE</sequence>
<proteinExistence type="inferred from homology"/>
<feature type="transmembrane region" description="Helical" evidence="7">
    <location>
        <begin position="60"/>
        <end position="90"/>
    </location>
</feature>
<feature type="compositionally biased region" description="Polar residues" evidence="6">
    <location>
        <begin position="1"/>
        <end position="16"/>
    </location>
</feature>
<keyword evidence="3 7" id="KW-0812">Transmembrane</keyword>
<feature type="transmembrane region" description="Helical" evidence="7">
    <location>
        <begin position="168"/>
        <end position="192"/>
    </location>
</feature>
<feature type="transmembrane region" description="Helical" evidence="7">
    <location>
        <begin position="460"/>
        <end position="478"/>
    </location>
</feature>
<name>A0ABR4C0X0_9HELO</name>
<evidence type="ECO:0000256" key="7">
    <source>
        <dbReference type="SAM" id="Phobius"/>
    </source>
</evidence>
<feature type="compositionally biased region" description="Basic and acidic residues" evidence="6">
    <location>
        <begin position="17"/>
        <end position="32"/>
    </location>
</feature>
<feature type="transmembrane region" description="Helical" evidence="7">
    <location>
        <begin position="326"/>
        <end position="350"/>
    </location>
</feature>
<comment type="subcellular location">
    <subcellularLocation>
        <location evidence="1">Membrane</location>
        <topology evidence="1">Multi-pass membrane protein</topology>
    </subcellularLocation>
</comment>
<evidence type="ECO:0000256" key="1">
    <source>
        <dbReference type="ARBA" id="ARBA00004141"/>
    </source>
</evidence>
<accession>A0ABR4C0X0</accession>
<feature type="transmembrane region" description="Helical" evidence="7">
    <location>
        <begin position="490"/>
        <end position="508"/>
    </location>
</feature>
<evidence type="ECO:0000256" key="2">
    <source>
        <dbReference type="ARBA" id="ARBA00010992"/>
    </source>
</evidence>
<feature type="transmembrane region" description="Helical" evidence="7">
    <location>
        <begin position="204"/>
        <end position="225"/>
    </location>
</feature>
<organism evidence="9 10">
    <name type="scientific">Oculimacula yallundae</name>
    <dbReference type="NCBI Taxonomy" id="86028"/>
    <lineage>
        <taxon>Eukaryota</taxon>
        <taxon>Fungi</taxon>
        <taxon>Dikarya</taxon>
        <taxon>Ascomycota</taxon>
        <taxon>Pezizomycotina</taxon>
        <taxon>Leotiomycetes</taxon>
        <taxon>Helotiales</taxon>
        <taxon>Ploettnerulaceae</taxon>
        <taxon>Oculimacula</taxon>
    </lineage>
</organism>
<feature type="transmembrane region" description="Helical" evidence="7">
    <location>
        <begin position="416"/>
        <end position="439"/>
    </location>
</feature>
<gene>
    <name evidence="9" type="ORF">VTL71DRAFT_5147</name>
</gene>
<feature type="domain" description="Major facilitator superfamily (MFS) profile" evidence="8">
    <location>
        <begin position="63"/>
        <end position="512"/>
    </location>
</feature>
<evidence type="ECO:0000256" key="3">
    <source>
        <dbReference type="ARBA" id="ARBA00022692"/>
    </source>
</evidence>
<feature type="transmembrane region" description="Helical" evidence="7">
    <location>
        <begin position="137"/>
        <end position="156"/>
    </location>
</feature>
<dbReference type="PANTHER" id="PTHR48022">
    <property type="entry name" value="PLASTIDIC GLUCOSE TRANSPORTER 4"/>
    <property type="match status" value="1"/>
</dbReference>
<feature type="transmembrane region" description="Helical" evidence="7">
    <location>
        <begin position="388"/>
        <end position="410"/>
    </location>
</feature>
<dbReference type="Pfam" id="PF00083">
    <property type="entry name" value="Sugar_tr"/>
    <property type="match status" value="1"/>
</dbReference>
<evidence type="ECO:0000313" key="9">
    <source>
        <dbReference type="EMBL" id="KAL2063342.1"/>
    </source>
</evidence>
<dbReference type="PROSITE" id="PS50850">
    <property type="entry name" value="MFS"/>
    <property type="match status" value="1"/>
</dbReference>
<feature type="transmembrane region" description="Helical" evidence="7">
    <location>
        <begin position="362"/>
        <end position="381"/>
    </location>
</feature>
<dbReference type="InterPro" id="IPR050360">
    <property type="entry name" value="MFS_Sugar_Transporters"/>
</dbReference>
<keyword evidence="10" id="KW-1185">Reference proteome</keyword>
<dbReference type="InterPro" id="IPR020846">
    <property type="entry name" value="MFS_dom"/>
</dbReference>
<comment type="caution">
    <text evidence="9">The sequence shown here is derived from an EMBL/GenBank/DDBJ whole genome shotgun (WGS) entry which is preliminary data.</text>
</comment>
<dbReference type="EMBL" id="JAZHXI010000015">
    <property type="protein sequence ID" value="KAL2063342.1"/>
    <property type="molecule type" value="Genomic_DNA"/>
</dbReference>
<evidence type="ECO:0000259" key="8">
    <source>
        <dbReference type="PROSITE" id="PS50850"/>
    </source>
</evidence>
<dbReference type="InterPro" id="IPR036259">
    <property type="entry name" value="MFS_trans_sf"/>
</dbReference>
<evidence type="ECO:0000256" key="5">
    <source>
        <dbReference type="ARBA" id="ARBA00023136"/>
    </source>
</evidence>
<dbReference type="Proteomes" id="UP001595075">
    <property type="component" value="Unassembled WGS sequence"/>
</dbReference>
<dbReference type="PANTHER" id="PTHR48022:SF41">
    <property type="entry name" value="MAJOR FACILITATOR SUPERFAMILY (MFS) PROFILE DOMAIN-CONTAINING PROTEIN"/>
    <property type="match status" value="1"/>
</dbReference>
<reference evidence="9 10" key="1">
    <citation type="journal article" date="2024" name="Commun. Biol.">
        <title>Comparative genomic analysis of thermophilic fungi reveals convergent evolutionary adaptations and gene losses.</title>
        <authorList>
            <person name="Steindorff A.S."/>
            <person name="Aguilar-Pontes M.V."/>
            <person name="Robinson A.J."/>
            <person name="Andreopoulos B."/>
            <person name="LaButti K."/>
            <person name="Kuo A."/>
            <person name="Mondo S."/>
            <person name="Riley R."/>
            <person name="Otillar R."/>
            <person name="Haridas S."/>
            <person name="Lipzen A."/>
            <person name="Grimwood J."/>
            <person name="Schmutz J."/>
            <person name="Clum A."/>
            <person name="Reid I.D."/>
            <person name="Moisan M.C."/>
            <person name="Butler G."/>
            <person name="Nguyen T.T.M."/>
            <person name="Dewar K."/>
            <person name="Conant G."/>
            <person name="Drula E."/>
            <person name="Henrissat B."/>
            <person name="Hansel C."/>
            <person name="Singer S."/>
            <person name="Hutchinson M.I."/>
            <person name="de Vries R.P."/>
            <person name="Natvig D.O."/>
            <person name="Powell A.J."/>
            <person name="Tsang A."/>
            <person name="Grigoriev I.V."/>
        </authorList>
    </citation>
    <scope>NUCLEOTIDE SEQUENCE [LARGE SCALE GENOMIC DNA]</scope>
    <source>
        <strain evidence="9 10">CBS 494.80</strain>
    </source>
</reference>
<feature type="transmembrane region" description="Helical" evidence="7">
    <location>
        <begin position="237"/>
        <end position="256"/>
    </location>
</feature>
<evidence type="ECO:0000313" key="10">
    <source>
        <dbReference type="Proteomes" id="UP001595075"/>
    </source>
</evidence>
<dbReference type="InterPro" id="IPR005828">
    <property type="entry name" value="MFS_sugar_transport-like"/>
</dbReference>
<protein>
    <recommendedName>
        <fullName evidence="8">Major facilitator superfamily (MFS) profile domain-containing protein</fullName>
    </recommendedName>
</protein>
<feature type="transmembrane region" description="Helical" evidence="7">
    <location>
        <begin position="110"/>
        <end position="130"/>
    </location>
</feature>
<feature type="region of interest" description="Disordered" evidence="6">
    <location>
        <begin position="1"/>
        <end position="35"/>
    </location>
</feature>
<comment type="similarity">
    <text evidence="2">Belongs to the major facilitator superfamily. Sugar transporter (TC 2.A.1.1) family.</text>
</comment>
<dbReference type="SUPFAM" id="SSF103473">
    <property type="entry name" value="MFS general substrate transporter"/>
    <property type="match status" value="1"/>
</dbReference>
<evidence type="ECO:0000256" key="6">
    <source>
        <dbReference type="SAM" id="MobiDB-lite"/>
    </source>
</evidence>
<keyword evidence="5 7" id="KW-0472">Membrane</keyword>
<keyword evidence="4 7" id="KW-1133">Transmembrane helix</keyword>
<dbReference type="Gene3D" id="1.20.1250.20">
    <property type="entry name" value="MFS general substrate transporter like domains"/>
    <property type="match status" value="1"/>
</dbReference>